<dbReference type="Proteomes" id="UP000297385">
    <property type="component" value="Unassembled WGS sequence"/>
</dbReference>
<dbReference type="AlphaFoldDB" id="A0A4Y8N4F0"/>
<protein>
    <submittedName>
        <fullName evidence="1">Uncharacterized protein</fullName>
    </submittedName>
</protein>
<comment type="caution">
    <text evidence="1">The sequence shown here is derived from an EMBL/GenBank/DDBJ whole genome shotgun (WGS) entry which is preliminary data.</text>
</comment>
<sequence length="90" mass="9810">MSGLSLLATTREITAGASLNPKDEIRAIVRALNKTAQQARTASGRMVRADGYNIKASAIKRSFTIERATPGKLSVTLRRQVRQSRCAVPR</sequence>
<gene>
    <name evidence="1" type="ORF">E2553_05000</name>
</gene>
<proteinExistence type="predicted"/>
<dbReference type="RefSeq" id="WP_134456275.1">
    <property type="nucleotide sequence ID" value="NZ_JBHMFL010000046.1"/>
</dbReference>
<name>A0A4Y8N4F0_9BURK</name>
<evidence type="ECO:0000313" key="1">
    <source>
        <dbReference type="EMBL" id="TFE44443.1"/>
    </source>
</evidence>
<organism evidence="1 2">
    <name type="scientific">Paraburkholderia dipogonis</name>
    <dbReference type="NCBI Taxonomy" id="1211383"/>
    <lineage>
        <taxon>Bacteria</taxon>
        <taxon>Pseudomonadati</taxon>
        <taxon>Pseudomonadota</taxon>
        <taxon>Betaproteobacteria</taxon>
        <taxon>Burkholderiales</taxon>
        <taxon>Burkholderiaceae</taxon>
        <taxon>Paraburkholderia</taxon>
    </lineage>
</organism>
<reference evidence="1 2" key="1">
    <citation type="submission" date="2019-03" db="EMBL/GenBank/DDBJ databases">
        <title>Complete Genome Sequence of Paraburkholderia dipogonis ICMP 19430T, a Nitrogen-fixing Symbiont of the South African Invasive Legume Dipogon lignosus in New Zealand.</title>
        <authorList>
            <person name="De Meyer S.E."/>
        </authorList>
    </citation>
    <scope>NUCLEOTIDE SEQUENCE [LARGE SCALE GENOMIC DNA]</scope>
    <source>
        <strain evidence="1 2">ICMP 19430</strain>
    </source>
</reference>
<evidence type="ECO:0000313" key="2">
    <source>
        <dbReference type="Proteomes" id="UP000297385"/>
    </source>
</evidence>
<dbReference type="GeneID" id="97305476"/>
<dbReference type="EMBL" id="SNVI01000001">
    <property type="protein sequence ID" value="TFE44443.1"/>
    <property type="molecule type" value="Genomic_DNA"/>
</dbReference>
<accession>A0A4Y8N4F0</accession>